<feature type="compositionally biased region" description="Acidic residues" evidence="6">
    <location>
        <begin position="246"/>
        <end position="257"/>
    </location>
</feature>
<feature type="compositionally biased region" description="Acidic residues" evidence="6">
    <location>
        <begin position="700"/>
        <end position="728"/>
    </location>
</feature>
<dbReference type="EMBL" id="VSWD01000006">
    <property type="protein sequence ID" value="KAK3100489.1"/>
    <property type="molecule type" value="Genomic_DNA"/>
</dbReference>
<proteinExistence type="predicted"/>
<feature type="region of interest" description="Disordered" evidence="6">
    <location>
        <begin position="197"/>
        <end position="260"/>
    </location>
</feature>
<dbReference type="PANTHER" id="PTHR24379">
    <property type="entry name" value="KRAB AND ZINC FINGER DOMAIN-CONTAINING"/>
    <property type="match status" value="1"/>
</dbReference>
<keyword evidence="9" id="KW-1185">Reference proteome</keyword>
<accession>A0AA89BXS5</accession>
<feature type="domain" description="C2H2-type" evidence="7">
    <location>
        <begin position="628"/>
        <end position="655"/>
    </location>
</feature>
<feature type="compositionally biased region" description="Basic and acidic residues" evidence="6">
    <location>
        <begin position="223"/>
        <end position="234"/>
    </location>
</feature>
<evidence type="ECO:0000256" key="4">
    <source>
        <dbReference type="ARBA" id="ARBA00022833"/>
    </source>
</evidence>
<feature type="domain" description="C2H2-type" evidence="7">
    <location>
        <begin position="529"/>
        <end position="561"/>
    </location>
</feature>
<keyword evidence="3 5" id="KW-0863">Zinc-finger</keyword>
<organism evidence="8 9">
    <name type="scientific">Pinctada imbricata</name>
    <name type="common">Atlantic pearl-oyster</name>
    <name type="synonym">Pinctada martensii</name>
    <dbReference type="NCBI Taxonomy" id="66713"/>
    <lineage>
        <taxon>Eukaryota</taxon>
        <taxon>Metazoa</taxon>
        <taxon>Spiralia</taxon>
        <taxon>Lophotrochozoa</taxon>
        <taxon>Mollusca</taxon>
        <taxon>Bivalvia</taxon>
        <taxon>Autobranchia</taxon>
        <taxon>Pteriomorphia</taxon>
        <taxon>Pterioida</taxon>
        <taxon>Pterioidea</taxon>
        <taxon>Pteriidae</taxon>
        <taxon>Pinctada</taxon>
    </lineage>
</organism>
<dbReference type="FunFam" id="3.30.160.60:FF:000448">
    <property type="entry name" value="RE1-silencing transcription factor A"/>
    <property type="match status" value="2"/>
</dbReference>
<dbReference type="Gene3D" id="3.30.160.60">
    <property type="entry name" value="Classic Zinc Finger"/>
    <property type="match status" value="7"/>
</dbReference>
<evidence type="ECO:0000256" key="1">
    <source>
        <dbReference type="ARBA" id="ARBA00022723"/>
    </source>
</evidence>
<feature type="region of interest" description="Disordered" evidence="6">
    <location>
        <begin position="39"/>
        <end position="64"/>
    </location>
</feature>
<evidence type="ECO:0000256" key="5">
    <source>
        <dbReference type="PROSITE-ProRule" id="PRU00042"/>
    </source>
</evidence>
<reference evidence="8" key="1">
    <citation type="submission" date="2019-08" db="EMBL/GenBank/DDBJ databases">
        <title>The improved chromosome-level genome for the pearl oyster Pinctada fucata martensii using PacBio sequencing and Hi-C.</title>
        <authorList>
            <person name="Zheng Z."/>
        </authorList>
    </citation>
    <scope>NUCLEOTIDE SEQUENCE</scope>
    <source>
        <strain evidence="8">ZZ-2019</strain>
        <tissue evidence="8">Adductor muscle</tissue>
    </source>
</reference>
<dbReference type="SMART" id="SM00355">
    <property type="entry name" value="ZnF_C2H2"/>
    <property type="match status" value="10"/>
</dbReference>
<evidence type="ECO:0000256" key="6">
    <source>
        <dbReference type="SAM" id="MobiDB-lite"/>
    </source>
</evidence>
<feature type="compositionally biased region" description="Polar residues" evidence="6">
    <location>
        <begin position="50"/>
        <end position="64"/>
    </location>
</feature>
<dbReference type="InterPro" id="IPR013087">
    <property type="entry name" value="Znf_C2H2_type"/>
</dbReference>
<sequence length="728" mass="84030">MEVRLLSQQEEKFALFVENILRHGKELSTNDLGDLQQEAAHSNHGDNQHESTNNHGNIDQNVHGNYANSQQDVLFSNLGVKEEVTEHHHGNKQLEGINTAIDLSKKTLDERHIIKDNQNDSDKGGSNINVKEALFKKLCKDREKKYSLSSQCYISDGRNQRPQEPILDHSYISMSKRYNDVKVDLKELKNFVVEDHHNLSNGKRKHDQDMSEDSKNAVQNTDDTSHDSLQKMDDTSQDSVQKMEESSLDYEQGDDGSMDTIQDSEQLESKVKRNAAETVDLQSMTQQMKKKKGQMHYKCNICGYGTNSYKLHKRHKNTHKEPQHITRAVTQSNRKEENVKKTPVVEKKKKKTTSTRYCRKIKPEVAVPEKKLRCDKCQFRTDSEEKLKRHMTVHQSPDSFVCGICNFKCRTKTGLGRHLKKHREEMPWICQICHYQAHDEFSLNLHMKSHSTGEMDDSNANKKIPQVPKKQRFKCDVCDFSTTNEEAFQKHWGKHTGEKYYKCDECIFGTNNKSVYLSHQRLHLGAKPYQCQTCGSRFTQMRGLKTHQNSNLCTPASGQKAVNQTVKITKNTAKVVEWAKAMISKKEVSTSSGDTKPGIYKCNQCEFSTNRPSHLSRHIIIHLDAKPFKCELCDYSANFKINLTTHMRVHSGEKPNKCELCPYSTYREDHLRRHLATHRELTSAKYQTVSENELKKEIKEEEEMDSEMDDIDDMEEACDESEEEDDSM</sequence>
<feature type="domain" description="C2H2-type" evidence="7">
    <location>
        <begin position="473"/>
        <end position="500"/>
    </location>
</feature>
<dbReference type="Pfam" id="PF00096">
    <property type="entry name" value="zf-C2H2"/>
    <property type="match status" value="2"/>
</dbReference>
<evidence type="ECO:0000313" key="9">
    <source>
        <dbReference type="Proteomes" id="UP001186944"/>
    </source>
</evidence>
<keyword evidence="2" id="KW-0677">Repeat</keyword>
<feature type="domain" description="C2H2-type" evidence="7">
    <location>
        <begin position="600"/>
        <end position="627"/>
    </location>
</feature>
<evidence type="ECO:0000259" key="7">
    <source>
        <dbReference type="PROSITE" id="PS50157"/>
    </source>
</evidence>
<gene>
    <name evidence="8" type="ORF">FSP39_020890</name>
</gene>
<protein>
    <recommendedName>
        <fullName evidence="7">C2H2-type domain-containing protein</fullName>
    </recommendedName>
</protein>
<dbReference type="GO" id="GO:0008270">
    <property type="term" value="F:zinc ion binding"/>
    <property type="evidence" value="ECO:0007669"/>
    <property type="project" value="UniProtKB-KW"/>
</dbReference>
<dbReference type="PANTHER" id="PTHR24379:SF121">
    <property type="entry name" value="C2H2-TYPE DOMAIN-CONTAINING PROTEIN"/>
    <property type="match status" value="1"/>
</dbReference>
<dbReference type="FunFam" id="3.30.160.60:FF:002343">
    <property type="entry name" value="Zinc finger protein 33A"/>
    <property type="match status" value="1"/>
</dbReference>
<dbReference type="InterPro" id="IPR036236">
    <property type="entry name" value="Znf_C2H2_sf"/>
</dbReference>
<dbReference type="SUPFAM" id="SSF57667">
    <property type="entry name" value="beta-beta-alpha zinc fingers"/>
    <property type="match status" value="5"/>
</dbReference>
<evidence type="ECO:0000256" key="3">
    <source>
        <dbReference type="ARBA" id="ARBA00022771"/>
    </source>
</evidence>
<feature type="region of interest" description="Disordered" evidence="6">
    <location>
        <begin position="688"/>
        <end position="728"/>
    </location>
</feature>
<dbReference type="Proteomes" id="UP001186944">
    <property type="component" value="Unassembled WGS sequence"/>
</dbReference>
<feature type="compositionally biased region" description="Basic and acidic residues" evidence="6">
    <location>
        <begin position="206"/>
        <end position="215"/>
    </location>
</feature>
<keyword evidence="4" id="KW-0862">Zinc</keyword>
<dbReference type="AlphaFoldDB" id="A0AA89BXS5"/>
<evidence type="ECO:0000256" key="2">
    <source>
        <dbReference type="ARBA" id="ARBA00022737"/>
    </source>
</evidence>
<comment type="caution">
    <text evidence="8">The sequence shown here is derived from an EMBL/GenBank/DDBJ whole genome shotgun (WGS) entry which is preliminary data.</text>
</comment>
<keyword evidence="1" id="KW-0479">Metal-binding</keyword>
<name>A0AA89BXS5_PINIB</name>
<dbReference type="PROSITE" id="PS00028">
    <property type="entry name" value="ZINC_FINGER_C2H2_1"/>
    <property type="match status" value="1"/>
</dbReference>
<feature type="domain" description="C2H2-type" evidence="7">
    <location>
        <begin position="501"/>
        <end position="528"/>
    </location>
</feature>
<evidence type="ECO:0000313" key="8">
    <source>
        <dbReference type="EMBL" id="KAK3100489.1"/>
    </source>
</evidence>
<feature type="domain" description="C2H2-type" evidence="7">
    <location>
        <begin position="400"/>
        <end position="427"/>
    </location>
</feature>
<dbReference type="PROSITE" id="PS50157">
    <property type="entry name" value="ZINC_FINGER_C2H2_2"/>
    <property type="match status" value="6"/>
</dbReference>